<evidence type="ECO:0000256" key="2">
    <source>
        <dbReference type="ARBA" id="ARBA00010253"/>
    </source>
</evidence>
<evidence type="ECO:0000256" key="5">
    <source>
        <dbReference type="ARBA" id="ARBA00022684"/>
    </source>
</evidence>
<proteinExistence type="inferred from homology"/>
<comment type="pathway">
    <text evidence="1">Sulfur metabolism; glutathione biosynthesis; glutathione from L-cysteine and L-glutamate: step 1/2.</text>
</comment>
<dbReference type="InterPro" id="IPR011556">
    <property type="entry name" value="Glut_cys_lig_pln_type"/>
</dbReference>
<dbReference type="Gene3D" id="3.30.590.20">
    <property type="match status" value="1"/>
</dbReference>
<reference evidence="12" key="1">
    <citation type="submission" date="2016-10" db="EMBL/GenBank/DDBJ databases">
        <authorList>
            <person name="Varghese N."/>
            <person name="Submissions S."/>
        </authorList>
    </citation>
    <scope>NUCLEOTIDE SEQUENCE [LARGE SCALE GENOMIC DNA]</scope>
    <source>
        <strain evidence="12">GAS369</strain>
    </source>
</reference>
<evidence type="ECO:0000313" key="11">
    <source>
        <dbReference type="EMBL" id="SDT15792.1"/>
    </source>
</evidence>
<dbReference type="PANTHER" id="PTHR34378:SF1">
    <property type="entry name" value="GLUTAMATE--CYSTEINE LIGASE, CHLOROPLASTIC"/>
    <property type="match status" value="1"/>
</dbReference>
<evidence type="ECO:0000256" key="7">
    <source>
        <dbReference type="ARBA" id="ARBA00022840"/>
    </source>
</evidence>
<evidence type="ECO:0000313" key="12">
    <source>
        <dbReference type="Proteomes" id="UP000243904"/>
    </source>
</evidence>
<dbReference type="AlphaFoldDB" id="A0A1H1Y327"/>
<comment type="function">
    <text evidence="10">Catalyzes the synthesis of gamma-glutamylcysteine (gamma-GC).</text>
</comment>
<dbReference type="RefSeq" id="WP_146688931.1">
    <property type="nucleotide sequence ID" value="NZ_LT629750.1"/>
</dbReference>
<keyword evidence="12" id="KW-1185">Reference proteome</keyword>
<sequence>MARDQIDMTPLQSRDELVAWLEAGAKPVSEFRIGTEHEKTPFTLEGHHPVAYEGARGIGALLDGMKLLLGWEPIMERGNIIGLYDVTGGGAISLEPGGQFELSGAPVETVHQTQSELMAHLAQVREIAAPLGIGFLGLGMTPSWSRAQIPVMPKGRYKIMTNYMPKVGRYGLDMMYRTCTVQTNLDFSSEADMVKKLRVSVALQPVATALFANSPFTEGKPNGFQSFRSEIWRDTDNARSGMIPWAFEDGMGFERWVDYALDVPMYFVKRGDAYIDVAGSSFRDFFNGKNPAFPGERPTLSDWANHLSTIFPEVRLKRYLEMRGADGVPWGRLPALPAFWVGLLYDDTSLDAAWDIVKHWNAHERQALRDDVPRFGFKARIRDRYLFEIAKECVTLAHSGLRRRGRVDQLGRDESRHLEPLERTIDCGHSPAEEMLEKFHGSWQGSVEPAYEEYAF</sequence>
<dbReference type="InterPro" id="IPR035434">
    <property type="entry name" value="GCL_bact_plant"/>
</dbReference>
<dbReference type="GO" id="GO:0005524">
    <property type="term" value="F:ATP binding"/>
    <property type="evidence" value="ECO:0007669"/>
    <property type="project" value="UniProtKB-UniRule"/>
</dbReference>
<evidence type="ECO:0000256" key="3">
    <source>
        <dbReference type="ARBA" id="ARBA00011153"/>
    </source>
</evidence>
<evidence type="ECO:0000256" key="9">
    <source>
        <dbReference type="ARBA" id="ARBA00023157"/>
    </source>
</evidence>
<keyword evidence="9" id="KW-1015">Disulfide bond</keyword>
<dbReference type="NCBIfam" id="TIGR01436">
    <property type="entry name" value="glu_cys_lig_pln"/>
    <property type="match status" value="1"/>
</dbReference>
<dbReference type="GO" id="GO:0006750">
    <property type="term" value="P:glutathione biosynthetic process"/>
    <property type="evidence" value="ECO:0007669"/>
    <property type="project" value="UniProtKB-UniRule"/>
</dbReference>
<organism evidence="11 12">
    <name type="scientific">Bradyrhizobium canariense</name>
    <dbReference type="NCBI Taxonomy" id="255045"/>
    <lineage>
        <taxon>Bacteria</taxon>
        <taxon>Pseudomonadati</taxon>
        <taxon>Pseudomonadota</taxon>
        <taxon>Alphaproteobacteria</taxon>
        <taxon>Hyphomicrobiales</taxon>
        <taxon>Nitrobacteraceae</taxon>
        <taxon>Bradyrhizobium</taxon>
    </lineage>
</organism>
<keyword evidence="8" id="KW-0809">Transit peptide</keyword>
<evidence type="ECO:0000256" key="4">
    <source>
        <dbReference type="ARBA" id="ARBA00022598"/>
    </source>
</evidence>
<name>A0A1H1Y327_9BRAD</name>
<dbReference type="PIRSF" id="PIRSF017901">
    <property type="entry name" value="GCL"/>
    <property type="match status" value="1"/>
</dbReference>
<evidence type="ECO:0000256" key="8">
    <source>
        <dbReference type="ARBA" id="ARBA00022946"/>
    </source>
</evidence>
<keyword evidence="4 10" id="KW-0436">Ligase</keyword>
<keyword evidence="5" id="KW-0317">Glutathione biosynthesis</keyword>
<dbReference type="Proteomes" id="UP000243904">
    <property type="component" value="Chromosome I"/>
</dbReference>
<dbReference type="GO" id="GO:0004357">
    <property type="term" value="F:glutamate-cysteine ligase activity"/>
    <property type="evidence" value="ECO:0007669"/>
    <property type="project" value="UniProtKB-UniRule"/>
</dbReference>
<keyword evidence="7 10" id="KW-0067">ATP-binding</keyword>
<dbReference type="PANTHER" id="PTHR34378">
    <property type="entry name" value="GLUTAMATE--CYSTEINE LIGASE, CHLOROPLASTIC"/>
    <property type="match status" value="1"/>
</dbReference>
<comment type="subunit">
    <text evidence="3">Homodimer or monomer when oxidized or reduced, respectively.</text>
</comment>
<dbReference type="SUPFAM" id="SSF55931">
    <property type="entry name" value="Glutamine synthetase/guanido kinase"/>
    <property type="match status" value="1"/>
</dbReference>
<comment type="catalytic activity">
    <reaction evidence="10">
        <text>L-cysteine + L-glutamate + ATP = gamma-L-glutamyl-L-cysteine + ADP + phosphate + H(+)</text>
        <dbReference type="Rhea" id="RHEA:13285"/>
        <dbReference type="ChEBI" id="CHEBI:15378"/>
        <dbReference type="ChEBI" id="CHEBI:29985"/>
        <dbReference type="ChEBI" id="CHEBI:30616"/>
        <dbReference type="ChEBI" id="CHEBI:35235"/>
        <dbReference type="ChEBI" id="CHEBI:43474"/>
        <dbReference type="ChEBI" id="CHEBI:58173"/>
        <dbReference type="ChEBI" id="CHEBI:456216"/>
        <dbReference type="EC" id="6.3.2.2"/>
    </reaction>
</comment>
<gene>
    <name evidence="11" type="ORF">SAMN05444158_4607</name>
</gene>
<comment type="similarity">
    <text evidence="10">Belongs to the glutamate--cysteine ligase type 2 family. EgtA subfamily.</text>
</comment>
<evidence type="ECO:0000256" key="6">
    <source>
        <dbReference type="ARBA" id="ARBA00022741"/>
    </source>
</evidence>
<dbReference type="EC" id="6.3.2.2" evidence="10"/>
<keyword evidence="6 10" id="KW-0547">Nucleotide-binding</keyword>
<dbReference type="EMBL" id="LT629750">
    <property type="protein sequence ID" value="SDT15792.1"/>
    <property type="molecule type" value="Genomic_DNA"/>
</dbReference>
<evidence type="ECO:0000256" key="1">
    <source>
        <dbReference type="ARBA" id="ARBA00005006"/>
    </source>
</evidence>
<evidence type="ECO:0000256" key="10">
    <source>
        <dbReference type="PIRNR" id="PIRNR017901"/>
    </source>
</evidence>
<dbReference type="InterPro" id="IPR006336">
    <property type="entry name" value="GCS2"/>
</dbReference>
<accession>A0A1H1Y327</accession>
<comment type="similarity">
    <text evidence="2">Belongs to the carboxylate-amine ligase family. Glutamate--cysteine ligase type 2 subfamily.</text>
</comment>
<dbReference type="InterPro" id="IPR014746">
    <property type="entry name" value="Gln_synth/guanido_kin_cat_dom"/>
</dbReference>
<protein>
    <recommendedName>
        <fullName evidence="10">Glutamate--cysteine ligase</fullName>
        <ecNumber evidence="10">6.3.2.2</ecNumber>
    </recommendedName>
</protein>
<dbReference type="Pfam" id="PF04107">
    <property type="entry name" value="GCS2"/>
    <property type="match status" value="1"/>
</dbReference>